<dbReference type="Proteomes" id="UP001319080">
    <property type="component" value="Unassembled WGS sequence"/>
</dbReference>
<gene>
    <name evidence="1" type="ORF">KK062_22760</name>
</gene>
<dbReference type="AlphaFoldDB" id="A0AAP2E409"/>
<comment type="caution">
    <text evidence="1">The sequence shown here is derived from an EMBL/GenBank/DDBJ whole genome shotgun (WGS) entry which is preliminary data.</text>
</comment>
<accession>A0AAP2E409</accession>
<dbReference type="EMBL" id="JAHESE010000029">
    <property type="protein sequence ID" value="MBT1711082.1"/>
    <property type="molecule type" value="Genomic_DNA"/>
</dbReference>
<dbReference type="RefSeq" id="WP_254086658.1">
    <property type="nucleotide sequence ID" value="NZ_JAHESE010000029.1"/>
</dbReference>
<keyword evidence="2" id="KW-1185">Reference proteome</keyword>
<reference evidence="1 2" key="1">
    <citation type="submission" date="2021-05" db="EMBL/GenBank/DDBJ databases">
        <title>A Polyphasic approach of four new species of the genus Ohtaekwangia: Ohtaekwangia histidinii sp. nov., Ohtaekwangia cretensis sp. nov., Ohtaekwangia indiensis sp. nov., Ohtaekwangia reichenbachii sp. nov. from diverse environment.</title>
        <authorList>
            <person name="Octaviana S."/>
        </authorList>
    </citation>
    <scope>NUCLEOTIDE SEQUENCE [LARGE SCALE GENOMIC DNA]</scope>
    <source>
        <strain evidence="1 2">PWU5</strain>
    </source>
</reference>
<evidence type="ECO:0000313" key="1">
    <source>
        <dbReference type="EMBL" id="MBT1711082.1"/>
    </source>
</evidence>
<name>A0AAP2E409_9BACT</name>
<evidence type="ECO:0000313" key="2">
    <source>
        <dbReference type="Proteomes" id="UP001319080"/>
    </source>
</evidence>
<organism evidence="1 2">
    <name type="scientific">Dawidia cretensis</name>
    <dbReference type="NCBI Taxonomy" id="2782350"/>
    <lineage>
        <taxon>Bacteria</taxon>
        <taxon>Pseudomonadati</taxon>
        <taxon>Bacteroidota</taxon>
        <taxon>Cytophagia</taxon>
        <taxon>Cytophagales</taxon>
        <taxon>Chryseotaleaceae</taxon>
        <taxon>Dawidia</taxon>
    </lineage>
</organism>
<protein>
    <submittedName>
        <fullName evidence="1">Uncharacterized protein</fullName>
    </submittedName>
</protein>
<sequence>MRKILILSFVLAASINGFSQFDIKKDVLLKDKQPYAQITGTSKFMEPANLAVSSLNGDSLFTIKTWKYTNANPKFRNLFGYTVRFVGSGTSMVRLHDEAYPPTRKDKIYNLVVKGFTQDLVVNNAINPAAEAEFLKLDGVPTIAKAAEYEKSMADYLKAYYPISRTTEAKVTLKNVKEVKEKDGSITRTQDAYQSDVYLVTIVTRLTGEAVYTLQRKNDKPFVHGDEKLEEAPVAFGLVASSVFSYPVGNSFPVTIHSNLAVKDSEIKVAVPNKAEVEIAQYLVDNKLL</sequence>
<proteinExistence type="predicted"/>